<dbReference type="Proteomes" id="UP000244930">
    <property type="component" value="Chromosome"/>
</dbReference>
<dbReference type="RefSeq" id="WP_108948157.1">
    <property type="nucleotide sequence ID" value="NZ_CP022187.1"/>
</dbReference>
<dbReference type="InterPro" id="IPR020904">
    <property type="entry name" value="Sc_DH/Rdtase_CS"/>
</dbReference>
<evidence type="ECO:0000256" key="1">
    <source>
        <dbReference type="ARBA" id="ARBA00006484"/>
    </source>
</evidence>
<protein>
    <submittedName>
        <fullName evidence="3">Short-chain dehydrogenase</fullName>
    </submittedName>
</protein>
<dbReference type="PRINTS" id="PR00081">
    <property type="entry name" value="GDHRDH"/>
</dbReference>
<dbReference type="InterPro" id="IPR002347">
    <property type="entry name" value="SDR_fam"/>
</dbReference>
<dbReference type="SUPFAM" id="SSF51735">
    <property type="entry name" value="NAD(P)-binding Rossmann-fold domains"/>
    <property type="match status" value="1"/>
</dbReference>
<dbReference type="EMBL" id="CP022187">
    <property type="protein sequence ID" value="AWI74450.1"/>
    <property type="molecule type" value="Genomic_DNA"/>
</dbReference>
<sequence length="262" mass="27422">MNGLSGKVAIVTGGATMIGEAVARDLIAHGARVVLADIDTQKGTAAADRLGPAACFQHTDVSQDSEIARCVDTTVATFGGIDFLVNCACTYVDNGAASTRAEWNQALDVNLVGAAMMLQACHPHMLKRGRGAVVNFASISATAAQSGRWLYPVSKAAMQQFTRSAALDLAPDYIRVNSVSPGWTWSSIIETLSGGDKAKADHVAADYHMLGRLGMPDEVAQVVSFLLSDHASFVTGADYACDGGYTALGPEGRVPAITRLMD</sequence>
<dbReference type="Pfam" id="PF13561">
    <property type="entry name" value="adh_short_C2"/>
    <property type="match status" value="1"/>
</dbReference>
<keyword evidence="4" id="KW-1185">Reference proteome</keyword>
<dbReference type="KEGG" id="acom:CEW83_03830"/>
<reference evidence="3 4" key="1">
    <citation type="submission" date="2017-06" db="EMBL/GenBank/DDBJ databases">
        <title>Azoarcus.</title>
        <authorList>
            <person name="Woo J.-H."/>
            <person name="Kim H.-S."/>
        </authorList>
    </citation>
    <scope>NUCLEOTIDE SEQUENCE [LARGE SCALE GENOMIC DNA]</scope>
    <source>
        <strain evidence="3 4">TSPY31</strain>
    </source>
</reference>
<evidence type="ECO:0000313" key="4">
    <source>
        <dbReference type="Proteomes" id="UP000244930"/>
    </source>
</evidence>
<dbReference type="PANTHER" id="PTHR24321:SF8">
    <property type="entry name" value="ESTRADIOL 17-BETA-DEHYDROGENASE 8-RELATED"/>
    <property type="match status" value="1"/>
</dbReference>
<dbReference type="PRINTS" id="PR00080">
    <property type="entry name" value="SDRFAMILY"/>
</dbReference>
<keyword evidence="2" id="KW-0560">Oxidoreductase</keyword>
<dbReference type="InterPro" id="IPR036291">
    <property type="entry name" value="NAD(P)-bd_dom_sf"/>
</dbReference>
<comment type="similarity">
    <text evidence="1">Belongs to the short-chain dehydrogenases/reductases (SDR) family.</text>
</comment>
<dbReference type="AlphaFoldDB" id="A0A2U8GLX5"/>
<dbReference type="FunFam" id="3.40.50.720:FF:000084">
    <property type="entry name" value="Short-chain dehydrogenase reductase"/>
    <property type="match status" value="1"/>
</dbReference>
<name>A0A2U8GLX5_9RHOO</name>
<dbReference type="Gene3D" id="3.40.50.720">
    <property type="entry name" value="NAD(P)-binding Rossmann-like Domain"/>
    <property type="match status" value="1"/>
</dbReference>
<dbReference type="NCBIfam" id="NF006121">
    <property type="entry name" value="PRK08265.1"/>
    <property type="match status" value="1"/>
</dbReference>
<evidence type="ECO:0000313" key="3">
    <source>
        <dbReference type="EMBL" id="AWI74450.1"/>
    </source>
</evidence>
<dbReference type="PROSITE" id="PS00061">
    <property type="entry name" value="ADH_SHORT"/>
    <property type="match status" value="1"/>
</dbReference>
<dbReference type="PANTHER" id="PTHR24321">
    <property type="entry name" value="DEHYDROGENASES, SHORT CHAIN"/>
    <property type="match status" value="1"/>
</dbReference>
<evidence type="ECO:0000256" key="2">
    <source>
        <dbReference type="ARBA" id="ARBA00023002"/>
    </source>
</evidence>
<dbReference type="NCBIfam" id="NF005559">
    <property type="entry name" value="PRK07231.1"/>
    <property type="match status" value="1"/>
</dbReference>
<organism evidence="3 4">
    <name type="scientific">Parazoarcus communis</name>
    <dbReference type="NCBI Taxonomy" id="41977"/>
    <lineage>
        <taxon>Bacteria</taxon>
        <taxon>Pseudomonadati</taxon>
        <taxon>Pseudomonadota</taxon>
        <taxon>Betaproteobacteria</taxon>
        <taxon>Rhodocyclales</taxon>
        <taxon>Zoogloeaceae</taxon>
        <taxon>Parazoarcus</taxon>
    </lineage>
</organism>
<proteinExistence type="inferred from homology"/>
<dbReference type="GO" id="GO:0016491">
    <property type="term" value="F:oxidoreductase activity"/>
    <property type="evidence" value="ECO:0007669"/>
    <property type="project" value="UniProtKB-KW"/>
</dbReference>
<accession>A0A2U8GLX5</accession>
<gene>
    <name evidence="3" type="ORF">CEW83_03830</name>
</gene>